<keyword evidence="2" id="KW-0812">Transmembrane</keyword>
<evidence type="ECO:0000259" key="3">
    <source>
        <dbReference type="Pfam" id="PF07495"/>
    </source>
</evidence>
<evidence type="ECO:0000313" key="5">
    <source>
        <dbReference type="Proteomes" id="UP000006735"/>
    </source>
</evidence>
<keyword evidence="2" id="KW-0472">Membrane</keyword>
<proteinExistence type="predicted"/>
<dbReference type="InterPro" id="IPR011123">
    <property type="entry name" value="Y_Y_Y"/>
</dbReference>
<organism evidence="4 5">
    <name type="scientific">Xanthomonas oryzae pv. oryzae (strain KACC10331 / KXO85)</name>
    <dbReference type="NCBI Taxonomy" id="291331"/>
    <lineage>
        <taxon>Bacteria</taxon>
        <taxon>Pseudomonadati</taxon>
        <taxon>Pseudomonadota</taxon>
        <taxon>Gammaproteobacteria</taxon>
        <taxon>Lysobacterales</taxon>
        <taxon>Lysobacteraceae</taxon>
        <taxon>Xanthomonas</taxon>
    </lineage>
</organism>
<evidence type="ECO:0000256" key="2">
    <source>
        <dbReference type="SAM" id="Phobius"/>
    </source>
</evidence>
<gene>
    <name evidence="4" type="ordered locus">XOO3021</name>
</gene>
<dbReference type="AlphaFoldDB" id="Q5GYE6"/>
<sequence>MGEPCGWREVERRVAEGKASRSALVQEEGDCLRDGGGDSDGAACSVVGRHNAQVTLPRSALKCMDPCRSLAVFVEASLASSSPICFASPKSWLGRRRHSRAGCPIPSTGCNDPDRLHHNPLPPPVRVRAVDVDVDGRPVSPGALLQLPVAAQQIRIAYTALSLSIPERGRLRYRLEGVDQGWQDAGTRREAIHTNRRPGHYRFRVLAANQDGVWNERGAAMEIQIPSPFCLTSWFLALSALVVAGLLWLIYLRRLRVMETCLQARLAERHIKRERIARALHASVPRLRFAMALPPLPTLNCRCRETLPTGLRSPAGDVGSAAKRDKFSQGAVAGEGPNYGNEGCILEPERAPSKNEVRTARTTDACASLPVATAQPAPNRHER</sequence>
<keyword evidence="5" id="KW-1185">Reference proteome</keyword>
<accession>Q5GYE6</accession>
<dbReference type="KEGG" id="xoo:XOO3021"/>
<feature type="domain" description="Two component regulator three Y" evidence="3">
    <location>
        <begin position="165"/>
        <end position="225"/>
    </location>
</feature>
<evidence type="ECO:0000256" key="1">
    <source>
        <dbReference type="SAM" id="MobiDB-lite"/>
    </source>
</evidence>
<reference evidence="4 5" key="1">
    <citation type="journal article" date="2005" name="Nucleic Acids Res.">
        <title>The genome sequence of Xanthomonas oryzae pathovar oryzae KACC10331, the bacterial blight pathogen of rice.</title>
        <authorList>
            <person name="Lee B.M."/>
            <person name="Park Y.J."/>
            <person name="Park D.S."/>
            <person name="Kang H.W."/>
            <person name="Kim J.G."/>
            <person name="Song E.S."/>
            <person name="Park I.C."/>
            <person name="Yoon U.H."/>
            <person name="Hahn J.H."/>
            <person name="Koo B.S."/>
            <person name="Lee G.B."/>
            <person name="Kim H."/>
            <person name="Park H.S."/>
            <person name="Yoon K.O."/>
            <person name="Kim J.H."/>
            <person name="Jung C.H."/>
            <person name="Koh N.H."/>
            <person name="Seo J.S."/>
            <person name="Go S.J."/>
        </authorList>
    </citation>
    <scope>NUCLEOTIDE SEQUENCE [LARGE SCALE GENOMIC DNA]</scope>
    <source>
        <strain evidence="5">KACC10331 / KXO85</strain>
    </source>
</reference>
<dbReference type="EMBL" id="AE013598">
    <property type="protein sequence ID" value="AAW76275.1"/>
    <property type="molecule type" value="Genomic_DNA"/>
</dbReference>
<dbReference type="Proteomes" id="UP000006735">
    <property type="component" value="Chromosome"/>
</dbReference>
<dbReference type="STRING" id="291331.XOO3021"/>
<dbReference type="HOGENOM" id="CLU_721502_0_0_6"/>
<name>Q5GYE6_XANOR</name>
<protein>
    <submittedName>
        <fullName evidence="4">Two-component system sensor protein</fullName>
    </submittedName>
</protein>
<feature type="compositionally biased region" description="Basic and acidic residues" evidence="1">
    <location>
        <begin position="347"/>
        <end position="361"/>
    </location>
</feature>
<feature type="transmembrane region" description="Helical" evidence="2">
    <location>
        <begin position="231"/>
        <end position="252"/>
    </location>
</feature>
<feature type="region of interest" description="Disordered" evidence="1">
    <location>
        <begin position="343"/>
        <end position="364"/>
    </location>
</feature>
<dbReference type="Gene3D" id="2.60.40.10">
    <property type="entry name" value="Immunoglobulins"/>
    <property type="match status" value="1"/>
</dbReference>
<keyword evidence="2" id="KW-1133">Transmembrane helix</keyword>
<dbReference type="InterPro" id="IPR013783">
    <property type="entry name" value="Ig-like_fold"/>
</dbReference>
<evidence type="ECO:0000313" key="4">
    <source>
        <dbReference type="EMBL" id="AAW76275.1"/>
    </source>
</evidence>
<dbReference type="Pfam" id="PF07495">
    <property type="entry name" value="Y_Y_Y"/>
    <property type="match status" value="1"/>
</dbReference>